<proteinExistence type="predicted"/>
<sequence length="43" mass="5316">MEFLENYTKNRLTMNYEQQLYDDCSQCLLSSRLKYYQNLLNID</sequence>
<evidence type="ECO:0000313" key="2">
    <source>
        <dbReference type="Proteomes" id="UP000017981"/>
    </source>
</evidence>
<comment type="caution">
    <text evidence="1">The sequence shown here is derived from an EMBL/GenBank/DDBJ whole genome shotgun (WGS) entry which is preliminary data.</text>
</comment>
<protein>
    <submittedName>
        <fullName evidence="1">Uncharacterized protein</fullName>
    </submittedName>
</protein>
<accession>T2IPS4</accession>
<name>T2IPS4_CROWT</name>
<organism evidence="1 2">
    <name type="scientific">Crocosphaera watsonii WH 0005</name>
    <dbReference type="NCBI Taxonomy" id="423472"/>
    <lineage>
        <taxon>Bacteria</taxon>
        <taxon>Bacillati</taxon>
        <taxon>Cyanobacteriota</taxon>
        <taxon>Cyanophyceae</taxon>
        <taxon>Oscillatoriophycideae</taxon>
        <taxon>Chroococcales</taxon>
        <taxon>Aphanothecaceae</taxon>
        <taxon>Crocosphaera</taxon>
    </lineage>
</organism>
<evidence type="ECO:0000313" key="1">
    <source>
        <dbReference type="EMBL" id="CCQ55038.1"/>
    </source>
</evidence>
<dbReference type="Proteomes" id="UP000017981">
    <property type="component" value="Unassembled WGS sequence"/>
</dbReference>
<reference evidence="1 2" key="1">
    <citation type="submission" date="2013-01" db="EMBL/GenBank/DDBJ databases">
        <authorList>
            <person name="Bench S."/>
        </authorList>
    </citation>
    <scope>NUCLEOTIDE SEQUENCE [LARGE SCALE GENOMIC DNA]</scope>
    <source>
        <strain evidence="1 2">WH 0005</strain>
    </source>
</reference>
<dbReference type="EMBL" id="CAQL01000278">
    <property type="protein sequence ID" value="CCQ55038.1"/>
    <property type="molecule type" value="Genomic_DNA"/>
</dbReference>
<reference evidence="1 2" key="2">
    <citation type="submission" date="2013-09" db="EMBL/GenBank/DDBJ databases">
        <title>Whole genome comparison of six Crocosphaera watsonii strains with differing phenotypes.</title>
        <authorList>
            <person name="Bench S.R."/>
            <person name="Heller P."/>
            <person name="Frank I."/>
            <person name="Arciniega M."/>
            <person name="Shilova I.N."/>
            <person name="Zehr J.P."/>
        </authorList>
    </citation>
    <scope>NUCLEOTIDE SEQUENCE [LARGE SCALE GENOMIC DNA]</scope>
    <source>
        <strain evidence="1 2">WH 0005</strain>
    </source>
</reference>
<gene>
    <name evidence="1" type="ORF">CWATWH0005_1412</name>
</gene>
<dbReference type="AlphaFoldDB" id="T2IPS4"/>